<organism evidence="2 3">
    <name type="scientific">Danionella cerebrum</name>
    <dbReference type="NCBI Taxonomy" id="2873325"/>
    <lineage>
        <taxon>Eukaryota</taxon>
        <taxon>Metazoa</taxon>
        <taxon>Chordata</taxon>
        <taxon>Craniata</taxon>
        <taxon>Vertebrata</taxon>
        <taxon>Euteleostomi</taxon>
        <taxon>Actinopterygii</taxon>
        <taxon>Neopterygii</taxon>
        <taxon>Teleostei</taxon>
        <taxon>Ostariophysi</taxon>
        <taxon>Cypriniformes</taxon>
        <taxon>Danionidae</taxon>
        <taxon>Danioninae</taxon>
        <taxon>Danionella</taxon>
    </lineage>
</organism>
<dbReference type="OrthoDB" id="26681at2759"/>
<comment type="caution">
    <text evidence="2">The sequence shown here is derived from an EMBL/GenBank/DDBJ whole genome shotgun (WGS) entry which is preliminary data.</text>
</comment>
<name>A0A553RLZ2_9TELE</name>
<sequence length="43" mass="4815">AVESQIRSFGQTPCQLLIEPHLPRSSAMQVVSYKHTLTRITCS</sequence>
<evidence type="ECO:0000259" key="1">
    <source>
        <dbReference type="PROSITE" id="PS50197"/>
    </source>
</evidence>
<dbReference type="Proteomes" id="UP000316079">
    <property type="component" value="Unassembled WGS sequence"/>
</dbReference>
<evidence type="ECO:0000313" key="2">
    <source>
        <dbReference type="EMBL" id="TRZ03185.1"/>
    </source>
</evidence>
<protein>
    <recommendedName>
        <fullName evidence="1">BEACH domain-containing protein</fullName>
    </recommendedName>
</protein>
<feature type="domain" description="BEACH" evidence="1">
    <location>
        <begin position="1"/>
        <end position="24"/>
    </location>
</feature>
<accession>A0A553RLZ2</accession>
<dbReference type="InterPro" id="IPR000409">
    <property type="entry name" value="BEACH_dom"/>
</dbReference>
<reference evidence="2 3" key="1">
    <citation type="journal article" date="2019" name="Sci. Data">
        <title>Hybrid genome assembly and annotation of Danionella translucida.</title>
        <authorList>
            <person name="Kadobianskyi M."/>
            <person name="Schulze L."/>
            <person name="Schuelke M."/>
            <person name="Judkewitz B."/>
        </authorList>
    </citation>
    <scope>NUCLEOTIDE SEQUENCE [LARGE SCALE GENOMIC DNA]</scope>
    <source>
        <strain evidence="2 3">Bolton</strain>
    </source>
</reference>
<dbReference type="PROSITE" id="PS50197">
    <property type="entry name" value="BEACH"/>
    <property type="match status" value="1"/>
</dbReference>
<evidence type="ECO:0000313" key="3">
    <source>
        <dbReference type="Proteomes" id="UP000316079"/>
    </source>
</evidence>
<dbReference type="AlphaFoldDB" id="A0A553RLZ2"/>
<proteinExistence type="predicted"/>
<feature type="non-terminal residue" evidence="2">
    <location>
        <position position="1"/>
    </location>
</feature>
<dbReference type="EMBL" id="SRMA01014280">
    <property type="protein sequence ID" value="TRZ03185.1"/>
    <property type="molecule type" value="Genomic_DNA"/>
</dbReference>
<gene>
    <name evidence="2" type="ORF">DNTS_012509</name>
</gene>
<keyword evidence="3" id="KW-1185">Reference proteome</keyword>